<dbReference type="Proteomes" id="UP001063166">
    <property type="component" value="Unassembled WGS sequence"/>
</dbReference>
<accession>A0A9P3UQ64</accession>
<dbReference type="GO" id="GO:0016020">
    <property type="term" value="C:membrane"/>
    <property type="evidence" value="ECO:0007669"/>
    <property type="project" value="UniProtKB-ARBA"/>
</dbReference>
<dbReference type="AlphaFoldDB" id="A0A9P3UQ64"/>
<dbReference type="GO" id="GO:0016740">
    <property type="term" value="F:transferase activity"/>
    <property type="evidence" value="ECO:0007669"/>
    <property type="project" value="UniProtKB-KW"/>
</dbReference>
<keyword evidence="8" id="KW-1185">Reference proteome</keyword>
<dbReference type="InterPro" id="IPR003193">
    <property type="entry name" value="ADP-ribosyl_cyclase"/>
</dbReference>
<evidence type="ECO:0000256" key="6">
    <source>
        <dbReference type="SAM" id="SignalP"/>
    </source>
</evidence>
<keyword evidence="3" id="KW-0378">Hydrolase</keyword>
<evidence type="ECO:0000256" key="5">
    <source>
        <dbReference type="ARBA" id="ARBA00023157"/>
    </source>
</evidence>
<feature type="signal peptide" evidence="6">
    <location>
        <begin position="1"/>
        <end position="18"/>
    </location>
</feature>
<keyword evidence="6" id="KW-0732">Signal</keyword>
<dbReference type="EMBL" id="BRPK01000009">
    <property type="protein sequence ID" value="GLB40962.1"/>
    <property type="molecule type" value="Genomic_DNA"/>
</dbReference>
<evidence type="ECO:0000256" key="1">
    <source>
        <dbReference type="ARBA" id="ARBA00005406"/>
    </source>
</evidence>
<keyword evidence="4" id="KW-0520">NAD</keyword>
<comment type="similarity">
    <text evidence="1">Belongs to the ADP-ribosyl cyclase family.</text>
</comment>
<evidence type="ECO:0000313" key="7">
    <source>
        <dbReference type="EMBL" id="GLB40962.1"/>
    </source>
</evidence>
<dbReference type="OrthoDB" id="2960696at2759"/>
<dbReference type="GO" id="GO:0061809">
    <property type="term" value="F:NAD+ nucleosidase activity, cyclic ADP-ribose generating"/>
    <property type="evidence" value="ECO:0007669"/>
    <property type="project" value="InterPro"/>
</dbReference>
<evidence type="ECO:0000256" key="4">
    <source>
        <dbReference type="ARBA" id="ARBA00023027"/>
    </source>
</evidence>
<comment type="caution">
    <text evidence="7">The sequence shown here is derived from an EMBL/GenBank/DDBJ whole genome shotgun (WGS) entry which is preliminary data.</text>
</comment>
<sequence length="196" mass="20757">MRLTSLFVIAFAALSAVAAPLPYETGSLATDTSQVADIKPSPHDRSGSPLHARAPISVAGKAAGKLKNLQPLGVPTAQALKQQLRVQPGKVLLYAGPGGYIGQANEYIKKQEATPGAEHPTQMPAFWDNASKALAEMASGTVYVLVPKNTAGSNFHKGTILNRIEWPALLRNHKVTKVVKVNPDNGRQEVIKGAGH</sequence>
<proteinExistence type="inferred from homology"/>
<evidence type="ECO:0000256" key="3">
    <source>
        <dbReference type="ARBA" id="ARBA00022801"/>
    </source>
</evidence>
<dbReference type="SUPFAM" id="SSF52309">
    <property type="entry name" value="N-(deoxy)ribosyltransferase-like"/>
    <property type="match status" value="1"/>
</dbReference>
<reference evidence="7" key="1">
    <citation type="submission" date="2022-07" db="EMBL/GenBank/DDBJ databases">
        <title>The genome of Lyophyllum shimeji provides insight into the initial evolution of ectomycorrhizal fungal genome.</title>
        <authorList>
            <person name="Kobayashi Y."/>
            <person name="Shibata T."/>
            <person name="Hirakawa H."/>
            <person name="Shigenobu S."/>
            <person name="Nishiyama T."/>
            <person name="Yamada A."/>
            <person name="Hasebe M."/>
            <person name="Kawaguchi M."/>
        </authorList>
    </citation>
    <scope>NUCLEOTIDE SEQUENCE</scope>
    <source>
        <strain evidence="7">AT787</strain>
    </source>
</reference>
<evidence type="ECO:0000256" key="2">
    <source>
        <dbReference type="ARBA" id="ARBA00022679"/>
    </source>
</evidence>
<evidence type="ECO:0000313" key="8">
    <source>
        <dbReference type="Proteomes" id="UP001063166"/>
    </source>
</evidence>
<feature type="chain" id="PRO_5040274867" evidence="6">
    <location>
        <begin position="19"/>
        <end position="196"/>
    </location>
</feature>
<organism evidence="7 8">
    <name type="scientific">Lyophyllum shimeji</name>
    <name type="common">Hon-shimeji</name>
    <name type="synonym">Tricholoma shimeji</name>
    <dbReference type="NCBI Taxonomy" id="47721"/>
    <lineage>
        <taxon>Eukaryota</taxon>
        <taxon>Fungi</taxon>
        <taxon>Dikarya</taxon>
        <taxon>Basidiomycota</taxon>
        <taxon>Agaricomycotina</taxon>
        <taxon>Agaricomycetes</taxon>
        <taxon>Agaricomycetidae</taxon>
        <taxon>Agaricales</taxon>
        <taxon>Tricholomatineae</taxon>
        <taxon>Lyophyllaceae</taxon>
        <taxon>Lyophyllum</taxon>
    </lineage>
</organism>
<keyword evidence="5" id="KW-1015">Disulfide bond</keyword>
<name>A0A9P3UQ64_LYOSH</name>
<keyword evidence="2" id="KW-0808">Transferase</keyword>
<protein>
    <submittedName>
        <fullName evidence="7">Uncharacterized protein</fullName>
    </submittedName>
</protein>
<gene>
    <name evidence="7" type="ORF">LshimejAT787_0901770</name>
</gene>
<dbReference type="Pfam" id="PF02267">
    <property type="entry name" value="Rib_hydrolayse"/>
    <property type="match status" value="1"/>
</dbReference>